<comment type="caution">
    <text evidence="1">The sequence shown here is derived from an EMBL/GenBank/DDBJ whole genome shotgun (WGS) entry which is preliminary data.</text>
</comment>
<dbReference type="AlphaFoldDB" id="A0AA38BZ40"/>
<proteinExistence type="predicted"/>
<reference evidence="1 2" key="1">
    <citation type="journal article" date="2021" name="Nat. Plants">
        <title>The Taxus genome provides insights into paclitaxel biosynthesis.</title>
        <authorList>
            <person name="Xiong X."/>
            <person name="Gou J."/>
            <person name="Liao Q."/>
            <person name="Li Y."/>
            <person name="Zhou Q."/>
            <person name="Bi G."/>
            <person name="Li C."/>
            <person name="Du R."/>
            <person name="Wang X."/>
            <person name="Sun T."/>
            <person name="Guo L."/>
            <person name="Liang H."/>
            <person name="Lu P."/>
            <person name="Wu Y."/>
            <person name="Zhang Z."/>
            <person name="Ro D.K."/>
            <person name="Shang Y."/>
            <person name="Huang S."/>
            <person name="Yan J."/>
        </authorList>
    </citation>
    <scope>NUCLEOTIDE SEQUENCE [LARGE SCALE GENOMIC DNA]</scope>
    <source>
        <strain evidence="1">Ta-2019</strain>
    </source>
</reference>
<accession>A0AA38BZ40</accession>
<name>A0AA38BZ40_TAXCH</name>
<keyword evidence="2" id="KW-1185">Reference proteome</keyword>
<protein>
    <recommendedName>
        <fullName evidence="3">Reverse transcriptase domain-containing protein</fullName>
    </recommendedName>
</protein>
<feature type="non-terminal residue" evidence="1">
    <location>
        <position position="99"/>
    </location>
</feature>
<feature type="non-terminal residue" evidence="1">
    <location>
        <position position="1"/>
    </location>
</feature>
<evidence type="ECO:0000313" key="2">
    <source>
        <dbReference type="Proteomes" id="UP000824469"/>
    </source>
</evidence>
<dbReference type="PANTHER" id="PTHR15503:SF45">
    <property type="entry name" value="RNA-DIRECTED DNA POLYMERASE HOMOLOG"/>
    <property type="match status" value="1"/>
</dbReference>
<dbReference type="PANTHER" id="PTHR15503">
    <property type="entry name" value="LDOC1 RELATED"/>
    <property type="match status" value="1"/>
</dbReference>
<sequence length="99" mass="10906">LVISGVKRPVSIHTISAMQLKRCVRRGCQLYAITVSDRSEDESGVPSLDDHPILSEFADVFPGELPGLPPPREIDFHIDLVPGAEPISRAPYRMTTPEL</sequence>
<organism evidence="1 2">
    <name type="scientific">Taxus chinensis</name>
    <name type="common">Chinese yew</name>
    <name type="synonym">Taxus wallichiana var. chinensis</name>
    <dbReference type="NCBI Taxonomy" id="29808"/>
    <lineage>
        <taxon>Eukaryota</taxon>
        <taxon>Viridiplantae</taxon>
        <taxon>Streptophyta</taxon>
        <taxon>Embryophyta</taxon>
        <taxon>Tracheophyta</taxon>
        <taxon>Spermatophyta</taxon>
        <taxon>Pinopsida</taxon>
        <taxon>Pinidae</taxon>
        <taxon>Conifers II</taxon>
        <taxon>Cupressales</taxon>
        <taxon>Taxaceae</taxon>
        <taxon>Taxus</taxon>
    </lineage>
</organism>
<gene>
    <name evidence="1" type="ORF">KI387_033903</name>
</gene>
<evidence type="ECO:0000313" key="1">
    <source>
        <dbReference type="EMBL" id="KAH9289786.1"/>
    </source>
</evidence>
<dbReference type="Proteomes" id="UP000824469">
    <property type="component" value="Unassembled WGS sequence"/>
</dbReference>
<evidence type="ECO:0008006" key="3">
    <source>
        <dbReference type="Google" id="ProtNLM"/>
    </source>
</evidence>
<dbReference type="EMBL" id="JAHRHJ020003813">
    <property type="protein sequence ID" value="KAH9289786.1"/>
    <property type="molecule type" value="Genomic_DNA"/>
</dbReference>
<dbReference type="OMA" id="CHAKIVT"/>
<dbReference type="InterPro" id="IPR032567">
    <property type="entry name" value="RTL1-rel"/>
</dbReference>